<reference evidence="8" key="2">
    <citation type="submission" date="2021-04" db="EMBL/GenBank/DDBJ databases">
        <authorList>
            <person name="Gilroy R."/>
        </authorList>
    </citation>
    <scope>NUCLEOTIDE SEQUENCE</scope>
    <source>
        <strain evidence="8">ChiBcec8-13705</strain>
    </source>
</reference>
<feature type="domain" description="RNA polymerase sigma factor 70 region 4 type 2" evidence="7">
    <location>
        <begin position="120"/>
        <end position="170"/>
    </location>
</feature>
<keyword evidence="4" id="KW-0238">DNA-binding</keyword>
<dbReference type="InterPro" id="IPR039425">
    <property type="entry name" value="RNA_pol_sigma-70-like"/>
</dbReference>
<organism evidence="8 9">
    <name type="scientific">Candidatus Gemmiger avicola</name>
    <dbReference type="NCBI Taxonomy" id="2838605"/>
    <lineage>
        <taxon>Bacteria</taxon>
        <taxon>Bacillati</taxon>
        <taxon>Bacillota</taxon>
        <taxon>Clostridia</taxon>
        <taxon>Eubacteriales</taxon>
        <taxon>Gemmiger</taxon>
    </lineage>
</organism>
<dbReference type="Pfam" id="PF08281">
    <property type="entry name" value="Sigma70_r4_2"/>
    <property type="match status" value="1"/>
</dbReference>
<dbReference type="SUPFAM" id="SSF88946">
    <property type="entry name" value="Sigma2 domain of RNA polymerase sigma factors"/>
    <property type="match status" value="1"/>
</dbReference>
<evidence type="ECO:0000313" key="8">
    <source>
        <dbReference type="EMBL" id="HJB43064.1"/>
    </source>
</evidence>
<name>A0A9D2M9H2_9FIRM</name>
<dbReference type="Gene3D" id="1.10.1740.10">
    <property type="match status" value="1"/>
</dbReference>
<sequence>MLASLLPLLDTPDEQARFTALYRRHKRLVLHTAAAVLRDEHLAQDVLQDVFLYLAEHFAAIDTANPRKVERYLVLAARTRAINLLHRRAREAPAEGEPLPPREAAAPPPDALIEAEDAARLVSLVAELPPATRAVLELAMQGFETAEIAGLLGVTQAAARQRLVRGRRQLWDALQKEARHAPAETIL</sequence>
<evidence type="ECO:0000256" key="2">
    <source>
        <dbReference type="ARBA" id="ARBA00023015"/>
    </source>
</evidence>
<dbReference type="InterPro" id="IPR013324">
    <property type="entry name" value="RNA_pol_sigma_r3/r4-like"/>
</dbReference>
<dbReference type="InterPro" id="IPR036388">
    <property type="entry name" value="WH-like_DNA-bd_sf"/>
</dbReference>
<proteinExistence type="inferred from homology"/>
<evidence type="ECO:0000256" key="5">
    <source>
        <dbReference type="ARBA" id="ARBA00023163"/>
    </source>
</evidence>
<dbReference type="GO" id="GO:0006352">
    <property type="term" value="P:DNA-templated transcription initiation"/>
    <property type="evidence" value="ECO:0007669"/>
    <property type="project" value="InterPro"/>
</dbReference>
<evidence type="ECO:0000256" key="4">
    <source>
        <dbReference type="ARBA" id="ARBA00023125"/>
    </source>
</evidence>
<keyword evidence="3" id="KW-0731">Sigma factor</keyword>
<feature type="domain" description="RNA polymerase sigma-70 region 2" evidence="6">
    <location>
        <begin position="21"/>
        <end position="90"/>
    </location>
</feature>
<protein>
    <submittedName>
        <fullName evidence="8">Sigma-70 family RNA polymerase sigma factor</fullName>
    </submittedName>
</protein>
<gene>
    <name evidence="8" type="ORF">H9945_11270</name>
</gene>
<dbReference type="GO" id="GO:0003677">
    <property type="term" value="F:DNA binding"/>
    <property type="evidence" value="ECO:0007669"/>
    <property type="project" value="UniProtKB-KW"/>
</dbReference>
<dbReference type="EMBL" id="DWYG01000189">
    <property type="protein sequence ID" value="HJB43064.1"/>
    <property type="molecule type" value="Genomic_DNA"/>
</dbReference>
<dbReference type="PANTHER" id="PTHR43133">
    <property type="entry name" value="RNA POLYMERASE ECF-TYPE SIGMA FACTO"/>
    <property type="match status" value="1"/>
</dbReference>
<dbReference type="PANTHER" id="PTHR43133:SF8">
    <property type="entry name" value="RNA POLYMERASE SIGMA FACTOR HI_1459-RELATED"/>
    <property type="match status" value="1"/>
</dbReference>
<dbReference type="InterPro" id="IPR014284">
    <property type="entry name" value="RNA_pol_sigma-70_dom"/>
</dbReference>
<evidence type="ECO:0000256" key="1">
    <source>
        <dbReference type="ARBA" id="ARBA00010641"/>
    </source>
</evidence>
<dbReference type="AlphaFoldDB" id="A0A9D2M9H2"/>
<evidence type="ECO:0000313" key="9">
    <source>
        <dbReference type="Proteomes" id="UP000886803"/>
    </source>
</evidence>
<reference evidence="8" key="1">
    <citation type="journal article" date="2021" name="PeerJ">
        <title>Extensive microbial diversity within the chicken gut microbiome revealed by metagenomics and culture.</title>
        <authorList>
            <person name="Gilroy R."/>
            <person name="Ravi A."/>
            <person name="Getino M."/>
            <person name="Pursley I."/>
            <person name="Horton D.L."/>
            <person name="Alikhan N.F."/>
            <person name="Baker D."/>
            <person name="Gharbi K."/>
            <person name="Hall N."/>
            <person name="Watson M."/>
            <person name="Adriaenssens E.M."/>
            <person name="Foster-Nyarko E."/>
            <person name="Jarju S."/>
            <person name="Secka A."/>
            <person name="Antonio M."/>
            <person name="Oren A."/>
            <person name="Chaudhuri R.R."/>
            <person name="La Ragione R."/>
            <person name="Hildebrand F."/>
            <person name="Pallen M.J."/>
        </authorList>
    </citation>
    <scope>NUCLEOTIDE SEQUENCE</scope>
    <source>
        <strain evidence="8">ChiBcec8-13705</strain>
    </source>
</reference>
<dbReference type="Gene3D" id="1.10.10.10">
    <property type="entry name" value="Winged helix-like DNA-binding domain superfamily/Winged helix DNA-binding domain"/>
    <property type="match status" value="1"/>
</dbReference>
<dbReference type="InterPro" id="IPR013249">
    <property type="entry name" value="RNA_pol_sigma70_r4_t2"/>
</dbReference>
<dbReference type="InterPro" id="IPR013325">
    <property type="entry name" value="RNA_pol_sigma_r2"/>
</dbReference>
<comment type="similarity">
    <text evidence="1">Belongs to the sigma-70 factor family. ECF subfamily.</text>
</comment>
<dbReference type="SUPFAM" id="SSF88659">
    <property type="entry name" value="Sigma3 and sigma4 domains of RNA polymerase sigma factors"/>
    <property type="match status" value="1"/>
</dbReference>
<dbReference type="GO" id="GO:0016987">
    <property type="term" value="F:sigma factor activity"/>
    <property type="evidence" value="ECO:0007669"/>
    <property type="project" value="UniProtKB-KW"/>
</dbReference>
<evidence type="ECO:0000256" key="3">
    <source>
        <dbReference type="ARBA" id="ARBA00023082"/>
    </source>
</evidence>
<dbReference type="InterPro" id="IPR007627">
    <property type="entry name" value="RNA_pol_sigma70_r2"/>
</dbReference>
<comment type="caution">
    <text evidence="8">The sequence shown here is derived from an EMBL/GenBank/DDBJ whole genome shotgun (WGS) entry which is preliminary data.</text>
</comment>
<dbReference type="Pfam" id="PF04542">
    <property type="entry name" value="Sigma70_r2"/>
    <property type="match status" value="1"/>
</dbReference>
<evidence type="ECO:0000259" key="7">
    <source>
        <dbReference type="Pfam" id="PF08281"/>
    </source>
</evidence>
<keyword evidence="5" id="KW-0804">Transcription</keyword>
<dbReference type="NCBIfam" id="TIGR02937">
    <property type="entry name" value="sigma70-ECF"/>
    <property type="match status" value="1"/>
</dbReference>
<dbReference type="Proteomes" id="UP000886803">
    <property type="component" value="Unassembled WGS sequence"/>
</dbReference>
<keyword evidence="2" id="KW-0805">Transcription regulation</keyword>
<accession>A0A9D2M9H2</accession>
<evidence type="ECO:0000259" key="6">
    <source>
        <dbReference type="Pfam" id="PF04542"/>
    </source>
</evidence>